<keyword evidence="3" id="KW-1185">Reference proteome</keyword>
<comment type="caution">
    <text evidence="2">The sequence shown here is derived from an EMBL/GenBank/DDBJ whole genome shotgun (WGS) entry which is preliminary data.</text>
</comment>
<feature type="transmembrane region" description="Helical" evidence="1">
    <location>
        <begin position="21"/>
        <end position="39"/>
    </location>
</feature>
<organism evidence="2 3">
    <name type="scientific">Solitalea agri</name>
    <dbReference type="NCBI Taxonomy" id="2953739"/>
    <lineage>
        <taxon>Bacteria</taxon>
        <taxon>Pseudomonadati</taxon>
        <taxon>Bacteroidota</taxon>
        <taxon>Sphingobacteriia</taxon>
        <taxon>Sphingobacteriales</taxon>
        <taxon>Sphingobacteriaceae</taxon>
        <taxon>Solitalea</taxon>
    </lineage>
</organism>
<protein>
    <submittedName>
        <fullName evidence="2">Uncharacterized protein</fullName>
    </submittedName>
</protein>
<accession>A0A9X2FAG9</accession>
<dbReference type="RefSeq" id="WP_252587932.1">
    <property type="nucleotide sequence ID" value="NZ_JAMWYS010000035.1"/>
</dbReference>
<keyword evidence="1" id="KW-0812">Transmembrane</keyword>
<proteinExistence type="predicted"/>
<keyword evidence="1" id="KW-1133">Transmembrane helix</keyword>
<keyword evidence="1" id="KW-0472">Membrane</keyword>
<feature type="transmembrane region" description="Helical" evidence="1">
    <location>
        <begin position="45"/>
        <end position="62"/>
    </location>
</feature>
<reference evidence="2" key="1">
    <citation type="submission" date="2022-06" db="EMBL/GenBank/DDBJ databases">
        <title>Solitalea sp. MAHUQ-68 isolated from rhizospheric soil.</title>
        <authorList>
            <person name="Huq M.A."/>
        </authorList>
    </citation>
    <scope>NUCLEOTIDE SEQUENCE</scope>
    <source>
        <strain evidence="2">MAHUQ-68</strain>
    </source>
</reference>
<evidence type="ECO:0000313" key="3">
    <source>
        <dbReference type="Proteomes" id="UP001155182"/>
    </source>
</evidence>
<name>A0A9X2FAG9_9SPHI</name>
<gene>
    <name evidence="2" type="ORF">NF867_10800</name>
</gene>
<dbReference type="Proteomes" id="UP001155182">
    <property type="component" value="Unassembled WGS sequence"/>
</dbReference>
<sequence length="95" mass="11150">MKTLFFDTHNDRQFNRNSWMILILCMAISTVILFTGVFSDYRWTILLAYCILLPGLIVREWYNYGHNGFAFALTVLFLVVASLYVLFAWTGFLNH</sequence>
<dbReference type="EMBL" id="JAMWYS010000035">
    <property type="protein sequence ID" value="MCO4293353.1"/>
    <property type="molecule type" value="Genomic_DNA"/>
</dbReference>
<feature type="transmembrane region" description="Helical" evidence="1">
    <location>
        <begin position="69"/>
        <end position="92"/>
    </location>
</feature>
<dbReference type="AlphaFoldDB" id="A0A9X2FAG9"/>
<evidence type="ECO:0000313" key="2">
    <source>
        <dbReference type="EMBL" id="MCO4293353.1"/>
    </source>
</evidence>
<evidence type="ECO:0000256" key="1">
    <source>
        <dbReference type="SAM" id="Phobius"/>
    </source>
</evidence>